<protein>
    <submittedName>
        <fullName evidence="1">Uncharacterized protein</fullName>
    </submittedName>
</protein>
<accession>A0A917TXR1</accession>
<name>A0A917TXR1_9ACTN</name>
<keyword evidence="2" id="KW-1185">Reference proteome</keyword>
<dbReference type="AlphaFoldDB" id="A0A917TXR1"/>
<comment type="caution">
    <text evidence="1">The sequence shown here is derived from an EMBL/GenBank/DDBJ whole genome shotgun (WGS) entry which is preliminary data.</text>
</comment>
<reference evidence="1" key="2">
    <citation type="submission" date="2020-09" db="EMBL/GenBank/DDBJ databases">
        <authorList>
            <person name="Sun Q."/>
            <person name="Ohkuma M."/>
        </authorList>
    </citation>
    <scope>NUCLEOTIDE SEQUENCE</scope>
    <source>
        <strain evidence="1">JCM 19831</strain>
    </source>
</reference>
<proteinExistence type="predicted"/>
<gene>
    <name evidence="1" type="ORF">GCM10007977_051090</name>
</gene>
<reference evidence="1" key="1">
    <citation type="journal article" date="2014" name="Int. J. Syst. Evol. Microbiol.">
        <title>Complete genome sequence of Corynebacterium casei LMG S-19264T (=DSM 44701T), isolated from a smear-ripened cheese.</title>
        <authorList>
            <consortium name="US DOE Joint Genome Institute (JGI-PGF)"/>
            <person name="Walter F."/>
            <person name="Albersmeier A."/>
            <person name="Kalinowski J."/>
            <person name="Ruckert C."/>
        </authorList>
    </citation>
    <scope>NUCLEOTIDE SEQUENCE</scope>
    <source>
        <strain evidence="1">JCM 19831</strain>
    </source>
</reference>
<dbReference type="EMBL" id="BMPI01000025">
    <property type="protein sequence ID" value="GGM43328.1"/>
    <property type="molecule type" value="Genomic_DNA"/>
</dbReference>
<dbReference type="RefSeq" id="WP_190252450.1">
    <property type="nucleotide sequence ID" value="NZ_BMPI01000025.1"/>
</dbReference>
<dbReference type="Proteomes" id="UP000642070">
    <property type="component" value="Unassembled WGS sequence"/>
</dbReference>
<evidence type="ECO:0000313" key="2">
    <source>
        <dbReference type="Proteomes" id="UP000642070"/>
    </source>
</evidence>
<evidence type="ECO:0000313" key="1">
    <source>
        <dbReference type="EMBL" id="GGM43328.1"/>
    </source>
</evidence>
<sequence>MGIGPRPWTPAEVEGDVDGFGVALWQTWEDTHGGEAVANVQQVDQFPPAPTSGLVRITDDAYPTGLPPWRYTSVFVLPDGTRCETTDRLFPADRRVVVGDATAVHYSRWHPCSNFQRADRPRADVATTLGWGASMLFVGLSSSPR</sequence>
<organism evidence="1 2">
    <name type="scientific">Dactylosporangium sucinum</name>
    <dbReference type="NCBI Taxonomy" id="1424081"/>
    <lineage>
        <taxon>Bacteria</taxon>
        <taxon>Bacillati</taxon>
        <taxon>Actinomycetota</taxon>
        <taxon>Actinomycetes</taxon>
        <taxon>Micromonosporales</taxon>
        <taxon>Micromonosporaceae</taxon>
        <taxon>Dactylosporangium</taxon>
    </lineage>
</organism>